<feature type="transmembrane region" description="Helical" evidence="1">
    <location>
        <begin position="6"/>
        <end position="29"/>
    </location>
</feature>
<keyword evidence="1" id="KW-0472">Membrane</keyword>
<keyword evidence="3" id="KW-1185">Reference proteome</keyword>
<dbReference type="Proteomes" id="UP001190925">
    <property type="component" value="Unassembled WGS sequence"/>
</dbReference>
<comment type="caution">
    <text evidence="2">The sequence shown here is derived from an EMBL/GenBank/DDBJ whole genome shotgun (WGS) entry which is preliminary data.</text>
</comment>
<evidence type="ECO:0008006" key="4">
    <source>
        <dbReference type="Google" id="ProtNLM"/>
    </source>
</evidence>
<accession>A0ABY0FJJ5</accession>
<keyword evidence="1" id="KW-1133">Transmembrane helix</keyword>
<keyword evidence="1" id="KW-0812">Transmembrane</keyword>
<evidence type="ECO:0000313" key="2">
    <source>
        <dbReference type="EMBL" id="RYC72996.1"/>
    </source>
</evidence>
<dbReference type="EMBL" id="PRLK01000001">
    <property type="protein sequence ID" value="RYC72996.1"/>
    <property type="molecule type" value="Genomic_DNA"/>
</dbReference>
<protein>
    <recommendedName>
        <fullName evidence="4">Secreted protein</fullName>
    </recommendedName>
</protein>
<organism evidence="2 3">
    <name type="scientific">Candidatus Nanogingivalis gingivitcus</name>
    <dbReference type="NCBI Taxonomy" id="2171992"/>
    <lineage>
        <taxon>Bacteria</taxon>
        <taxon>Candidatus Saccharimonadota</taxon>
        <taxon>Candidatus Nanosyncoccalia</taxon>
        <taxon>Candidatus Nanogingivales</taxon>
        <taxon>Candidatus Nanogingivalaceae</taxon>
        <taxon>Candidatus Nanogingivalis</taxon>
    </lineage>
</organism>
<name>A0ABY0FJJ5_9BACT</name>
<reference evidence="2 3" key="2">
    <citation type="journal article" date="2020" name="Cell Rep.">
        <title>Acquisition and Adaptation of Ultra-small Parasitic Reduced Genome Bacteria to Mammalian Hosts.</title>
        <authorList>
            <person name="McLean J.S."/>
            <person name="Bor B."/>
            <person name="Kerns K.A."/>
            <person name="Liu Q."/>
            <person name="To T.T."/>
            <person name="Solden L."/>
            <person name="Hendrickson E.L."/>
            <person name="Wrighton K."/>
            <person name="Shi W."/>
            <person name="He X."/>
        </authorList>
    </citation>
    <scope>NUCLEOTIDE SEQUENCE [LARGE SCALE GENOMIC DNA]</scope>
    <source>
        <strain evidence="2 3">TM7_CMJM_G6_1_HOT_870</strain>
    </source>
</reference>
<evidence type="ECO:0000256" key="1">
    <source>
        <dbReference type="SAM" id="Phobius"/>
    </source>
</evidence>
<sequence>MNKRKILDILTVVNFILLITITVVGFVIFRQVTIDLVFKDVESLQRDLVHDQRIEKLENK</sequence>
<dbReference type="RefSeq" id="WP_129718528.1">
    <property type="nucleotide sequence ID" value="NZ_PRLK01000001.1"/>
</dbReference>
<proteinExistence type="predicted"/>
<gene>
    <name evidence="2" type="ORF">G6CMJM_00100</name>
</gene>
<reference evidence="2 3" key="1">
    <citation type="journal article" date="2018" name="bioRxiv">
        <title>Evidence of independent acquisition and adaption of ultra-small bacteria to human hosts across the highly diverse yet reduced genomes of the phylum Saccharibacteria.</title>
        <authorList>
            <person name="McLean J.S."/>
            <person name="Bor B."/>
            <person name="To T.T."/>
            <person name="Liu Q."/>
            <person name="Kearns K.A."/>
            <person name="Solden L.M."/>
            <person name="Wrighton K.C."/>
            <person name="He X."/>
            <person name="Shi W."/>
        </authorList>
    </citation>
    <scope>NUCLEOTIDE SEQUENCE [LARGE SCALE GENOMIC DNA]</scope>
    <source>
        <strain evidence="2 3">TM7_CMJM_G6_1_HOT_870</strain>
    </source>
</reference>
<evidence type="ECO:0000313" key="3">
    <source>
        <dbReference type="Proteomes" id="UP001190925"/>
    </source>
</evidence>